<proteinExistence type="predicted"/>
<dbReference type="AlphaFoldDB" id="A0A5B7DJ67"/>
<protein>
    <submittedName>
        <fullName evidence="2">Uncharacterized protein</fullName>
    </submittedName>
</protein>
<keyword evidence="1" id="KW-1133">Transmembrane helix</keyword>
<keyword evidence="1" id="KW-0812">Transmembrane</keyword>
<reference evidence="2 3" key="1">
    <citation type="submission" date="2019-05" db="EMBL/GenBank/DDBJ databases">
        <title>Another draft genome of Portunus trituberculatus and its Hox gene families provides insights of decapod evolution.</title>
        <authorList>
            <person name="Jeong J.-H."/>
            <person name="Song I."/>
            <person name="Kim S."/>
            <person name="Choi T."/>
            <person name="Kim D."/>
            <person name="Ryu S."/>
            <person name="Kim W."/>
        </authorList>
    </citation>
    <scope>NUCLEOTIDE SEQUENCE [LARGE SCALE GENOMIC DNA]</scope>
    <source>
        <tissue evidence="2">Muscle</tissue>
    </source>
</reference>
<accession>A0A5B7DJ67</accession>
<comment type="caution">
    <text evidence="2">The sequence shown here is derived from an EMBL/GenBank/DDBJ whole genome shotgun (WGS) entry which is preliminary data.</text>
</comment>
<keyword evidence="3" id="KW-1185">Reference proteome</keyword>
<organism evidence="2 3">
    <name type="scientific">Portunus trituberculatus</name>
    <name type="common">Swimming crab</name>
    <name type="synonym">Neptunus trituberculatus</name>
    <dbReference type="NCBI Taxonomy" id="210409"/>
    <lineage>
        <taxon>Eukaryota</taxon>
        <taxon>Metazoa</taxon>
        <taxon>Ecdysozoa</taxon>
        <taxon>Arthropoda</taxon>
        <taxon>Crustacea</taxon>
        <taxon>Multicrustacea</taxon>
        <taxon>Malacostraca</taxon>
        <taxon>Eumalacostraca</taxon>
        <taxon>Eucarida</taxon>
        <taxon>Decapoda</taxon>
        <taxon>Pleocyemata</taxon>
        <taxon>Brachyura</taxon>
        <taxon>Eubrachyura</taxon>
        <taxon>Portunoidea</taxon>
        <taxon>Portunidae</taxon>
        <taxon>Portuninae</taxon>
        <taxon>Portunus</taxon>
    </lineage>
</organism>
<evidence type="ECO:0000313" key="2">
    <source>
        <dbReference type="EMBL" id="MPC21572.1"/>
    </source>
</evidence>
<keyword evidence="1" id="KW-0472">Membrane</keyword>
<dbReference type="EMBL" id="VSRR010000991">
    <property type="protein sequence ID" value="MPC21572.1"/>
    <property type="molecule type" value="Genomic_DNA"/>
</dbReference>
<sequence>MSVVVGESGGGGRGDPLRGCHRKFLNEKLLTTQNVVYLKTAAGLEMRTGIRYTSITVILALAVLPVIRYQNGTVTAARREMYMTKCAAV</sequence>
<gene>
    <name evidence="2" type="ORF">E2C01_014560</name>
</gene>
<evidence type="ECO:0000313" key="3">
    <source>
        <dbReference type="Proteomes" id="UP000324222"/>
    </source>
</evidence>
<dbReference type="Proteomes" id="UP000324222">
    <property type="component" value="Unassembled WGS sequence"/>
</dbReference>
<evidence type="ECO:0000256" key="1">
    <source>
        <dbReference type="SAM" id="Phobius"/>
    </source>
</evidence>
<name>A0A5B7DJ67_PORTR</name>
<feature type="transmembrane region" description="Helical" evidence="1">
    <location>
        <begin position="49"/>
        <end position="69"/>
    </location>
</feature>